<feature type="chain" id="PRO_5038710111" description="Sortase family protein" evidence="3">
    <location>
        <begin position="26"/>
        <end position="257"/>
    </location>
</feature>
<sequence length="257" mass="26329">MSTTGSRGRVVAALSAALLAGSLTAWVTRPAANADGLHGSSLAHPSQAVTSTTTPARGGTAGDSSPAVPPTGDTRADAGSSASPDARVPRGSGTTPLLGRPLAQAPASTAPVPTRFRIDRLGIDMQVLPEGVARDGEMALAPDPADVGWYRYGPRPGDAQGAAVLAAHVDNVGYGVGPLAALHTLRDGDVLTVVSGGQTRRYAVESVDSIEKTTLDLGALFTRSGPPRLHVVTCGGTFDQERRRYDRNVVVVAVPIR</sequence>
<dbReference type="CDD" id="cd05829">
    <property type="entry name" value="Sortase_F"/>
    <property type="match status" value="1"/>
</dbReference>
<feature type="region of interest" description="Disordered" evidence="2">
    <location>
        <begin position="38"/>
        <end position="111"/>
    </location>
</feature>
<gene>
    <name evidence="4" type="ORF">FHW14_001418</name>
</gene>
<keyword evidence="3" id="KW-0732">Signal</keyword>
<protein>
    <recommendedName>
        <fullName evidence="6">Sortase family protein</fullName>
    </recommendedName>
</protein>
<reference evidence="4 5" key="1">
    <citation type="submission" date="2020-08" db="EMBL/GenBank/DDBJ databases">
        <title>Genomic Encyclopedia of Type Strains, Phase IV (KMG-V): Genome sequencing to study the core and pangenomes of soil and plant-associated prokaryotes.</title>
        <authorList>
            <person name="Whitman W."/>
        </authorList>
    </citation>
    <scope>NUCLEOTIDE SEQUENCE [LARGE SCALE GENOMIC DNA]</scope>
    <source>
        <strain evidence="4 5">B3ACCR2</strain>
    </source>
</reference>
<evidence type="ECO:0000313" key="5">
    <source>
        <dbReference type="Proteomes" id="UP000590811"/>
    </source>
</evidence>
<dbReference type="PROSITE" id="PS51318">
    <property type="entry name" value="TAT"/>
    <property type="match status" value="1"/>
</dbReference>
<evidence type="ECO:0000256" key="3">
    <source>
        <dbReference type="SAM" id="SignalP"/>
    </source>
</evidence>
<dbReference type="InterPro" id="IPR006311">
    <property type="entry name" value="TAT_signal"/>
</dbReference>
<dbReference type="InterPro" id="IPR042001">
    <property type="entry name" value="Sortase_F"/>
</dbReference>
<evidence type="ECO:0000256" key="1">
    <source>
        <dbReference type="ARBA" id="ARBA00022801"/>
    </source>
</evidence>
<dbReference type="InterPro" id="IPR005754">
    <property type="entry name" value="Sortase"/>
</dbReference>
<dbReference type="SUPFAM" id="SSF63817">
    <property type="entry name" value="Sortase"/>
    <property type="match status" value="1"/>
</dbReference>
<feature type="signal peptide" evidence="3">
    <location>
        <begin position="1"/>
        <end position="25"/>
    </location>
</feature>
<dbReference type="EMBL" id="JACHVT010000003">
    <property type="protein sequence ID" value="MBB2986264.1"/>
    <property type="molecule type" value="Genomic_DNA"/>
</dbReference>
<evidence type="ECO:0008006" key="6">
    <source>
        <dbReference type="Google" id="ProtNLM"/>
    </source>
</evidence>
<organism evidence="4 5">
    <name type="scientific">Terracoccus luteus</name>
    <dbReference type="NCBI Taxonomy" id="53356"/>
    <lineage>
        <taxon>Bacteria</taxon>
        <taxon>Bacillati</taxon>
        <taxon>Actinomycetota</taxon>
        <taxon>Actinomycetes</taxon>
        <taxon>Micrococcales</taxon>
        <taxon>Intrasporangiaceae</taxon>
        <taxon>Terracoccus</taxon>
    </lineage>
</organism>
<dbReference type="Gene3D" id="2.40.260.10">
    <property type="entry name" value="Sortase"/>
    <property type="match status" value="1"/>
</dbReference>
<comment type="caution">
    <text evidence="4">The sequence shown here is derived from an EMBL/GenBank/DDBJ whole genome shotgun (WGS) entry which is preliminary data.</text>
</comment>
<dbReference type="InterPro" id="IPR023365">
    <property type="entry name" value="Sortase_dom-sf"/>
</dbReference>
<evidence type="ECO:0000313" key="4">
    <source>
        <dbReference type="EMBL" id="MBB2986264.1"/>
    </source>
</evidence>
<evidence type="ECO:0000256" key="2">
    <source>
        <dbReference type="SAM" id="MobiDB-lite"/>
    </source>
</evidence>
<dbReference type="RefSeq" id="WP_184509326.1">
    <property type="nucleotide sequence ID" value="NZ_JACHVT010000003.1"/>
</dbReference>
<dbReference type="AlphaFoldDB" id="A0A839PU32"/>
<accession>A0A839PU32</accession>
<proteinExistence type="predicted"/>
<dbReference type="Proteomes" id="UP000590811">
    <property type="component" value="Unassembled WGS sequence"/>
</dbReference>
<dbReference type="GO" id="GO:0016787">
    <property type="term" value="F:hydrolase activity"/>
    <property type="evidence" value="ECO:0007669"/>
    <property type="project" value="UniProtKB-KW"/>
</dbReference>
<dbReference type="Pfam" id="PF04203">
    <property type="entry name" value="Sortase"/>
    <property type="match status" value="1"/>
</dbReference>
<keyword evidence="1" id="KW-0378">Hydrolase</keyword>
<feature type="compositionally biased region" description="Polar residues" evidence="2">
    <location>
        <begin position="43"/>
        <end position="55"/>
    </location>
</feature>
<name>A0A839PU32_9MICO</name>